<evidence type="ECO:0000256" key="4">
    <source>
        <dbReference type="ARBA" id="ARBA00022475"/>
    </source>
</evidence>
<keyword evidence="6 8" id="KW-1133">Transmembrane helix</keyword>
<keyword evidence="4" id="KW-1003">Cell membrane</keyword>
<dbReference type="InterPro" id="IPR037294">
    <property type="entry name" value="ABC_BtuC-like"/>
</dbReference>
<feature type="transmembrane region" description="Helical" evidence="8">
    <location>
        <begin position="129"/>
        <end position="147"/>
    </location>
</feature>
<comment type="similarity">
    <text evidence="2">Belongs to the binding-protein-dependent transport system permease family. FecCD subfamily.</text>
</comment>
<evidence type="ECO:0000256" key="2">
    <source>
        <dbReference type="ARBA" id="ARBA00007935"/>
    </source>
</evidence>
<keyword evidence="3" id="KW-0813">Transport</keyword>
<proteinExistence type="inferred from homology"/>
<keyword evidence="7 8" id="KW-0472">Membrane</keyword>
<dbReference type="EMBL" id="JAGGLL010000015">
    <property type="protein sequence ID" value="MBP2022365.1"/>
    <property type="molecule type" value="Genomic_DNA"/>
</dbReference>
<dbReference type="CDD" id="cd06550">
    <property type="entry name" value="TM_ABC_iron-siderophores_like"/>
    <property type="match status" value="1"/>
</dbReference>
<feature type="transmembrane region" description="Helical" evidence="8">
    <location>
        <begin position="159"/>
        <end position="180"/>
    </location>
</feature>
<organism evidence="9 10">
    <name type="scientific">Clostridium punense</name>
    <dbReference type="NCBI Taxonomy" id="1054297"/>
    <lineage>
        <taxon>Bacteria</taxon>
        <taxon>Bacillati</taxon>
        <taxon>Bacillota</taxon>
        <taxon>Clostridia</taxon>
        <taxon>Eubacteriales</taxon>
        <taxon>Clostridiaceae</taxon>
        <taxon>Clostridium</taxon>
    </lineage>
</organism>
<evidence type="ECO:0000256" key="5">
    <source>
        <dbReference type="ARBA" id="ARBA00022692"/>
    </source>
</evidence>
<reference evidence="9 10" key="1">
    <citation type="submission" date="2021-03" db="EMBL/GenBank/DDBJ databases">
        <title>Genomic Encyclopedia of Type Strains, Phase IV (KMG-IV): sequencing the most valuable type-strain genomes for metagenomic binning, comparative biology and taxonomic classification.</title>
        <authorList>
            <person name="Goeker M."/>
        </authorList>
    </citation>
    <scope>NUCLEOTIDE SEQUENCE [LARGE SCALE GENOMIC DNA]</scope>
    <source>
        <strain evidence="9 10">DSM 28650</strain>
    </source>
</reference>
<accession>A0ABS4K530</accession>
<evidence type="ECO:0000256" key="8">
    <source>
        <dbReference type="SAM" id="Phobius"/>
    </source>
</evidence>
<dbReference type="SUPFAM" id="SSF81345">
    <property type="entry name" value="ABC transporter involved in vitamin B12 uptake, BtuC"/>
    <property type="match status" value="1"/>
</dbReference>
<dbReference type="InterPro" id="IPR000522">
    <property type="entry name" value="ABC_transptr_permease_BtuC"/>
</dbReference>
<dbReference type="PANTHER" id="PTHR30472:SF25">
    <property type="entry name" value="ABC TRANSPORTER PERMEASE PROTEIN MJ0876-RELATED"/>
    <property type="match status" value="1"/>
</dbReference>
<feature type="transmembrane region" description="Helical" evidence="8">
    <location>
        <begin position="293"/>
        <end position="311"/>
    </location>
</feature>
<keyword evidence="10" id="KW-1185">Reference proteome</keyword>
<evidence type="ECO:0000256" key="1">
    <source>
        <dbReference type="ARBA" id="ARBA00004651"/>
    </source>
</evidence>
<gene>
    <name evidence="9" type="ORF">J2Z44_002186</name>
</gene>
<protein>
    <submittedName>
        <fullName evidence="9">Iron complex transport system permease protein</fullName>
    </submittedName>
</protein>
<keyword evidence="5 8" id="KW-0812">Transmembrane</keyword>
<dbReference type="RefSeq" id="WP_021285513.1">
    <property type="nucleotide sequence ID" value="NZ_JAGGLL010000015.1"/>
</dbReference>
<feature type="transmembrane region" description="Helical" evidence="8">
    <location>
        <begin position="73"/>
        <end position="93"/>
    </location>
</feature>
<evidence type="ECO:0000256" key="3">
    <source>
        <dbReference type="ARBA" id="ARBA00022448"/>
    </source>
</evidence>
<feature type="transmembrane region" description="Helical" evidence="8">
    <location>
        <begin position="12"/>
        <end position="33"/>
    </location>
</feature>
<dbReference type="PANTHER" id="PTHR30472">
    <property type="entry name" value="FERRIC ENTEROBACTIN TRANSPORT SYSTEM PERMEASE PROTEIN"/>
    <property type="match status" value="1"/>
</dbReference>
<feature type="transmembrane region" description="Helical" evidence="8">
    <location>
        <begin position="105"/>
        <end position="123"/>
    </location>
</feature>
<name>A0ABS4K530_9CLOT</name>
<evidence type="ECO:0000256" key="6">
    <source>
        <dbReference type="ARBA" id="ARBA00022989"/>
    </source>
</evidence>
<dbReference type="Pfam" id="PF01032">
    <property type="entry name" value="FecCD"/>
    <property type="match status" value="1"/>
</dbReference>
<feature type="transmembrane region" description="Helical" evidence="8">
    <location>
        <begin position="247"/>
        <end position="273"/>
    </location>
</feature>
<evidence type="ECO:0000256" key="7">
    <source>
        <dbReference type="ARBA" id="ARBA00023136"/>
    </source>
</evidence>
<feature type="transmembrane region" description="Helical" evidence="8">
    <location>
        <begin position="200"/>
        <end position="219"/>
    </location>
</feature>
<sequence>MRHFKGKNIVWNYIGIVLLLVVLVVSAVSFGAANITAADTFKVILSQIPLVNNYIDVSSIPDTSYTIIMKVRLPRIILGALIGANLSVVGVTYQGIFKNPMADPYILGISSGAALGSALSIVFHFNNTATLAFVGALLTTYLVYSIARVGNKAPTVNLLLAGVAVSFFLSSIISLLMVLFTKQIDKIVFWSLGSLVASNWNKVILVLLLSLPMIIIILANSRELNIISTGEESAKNLGVNTEKTKKLLLVISSLLIATSVSFTGIIGFVGLIIPHSVRILYGADHKRLIPLSGLYGMAFLIVCDTLARTLIAPTEIPIGAITSFFGAPYFIYLLYKNKDKVM</sequence>
<dbReference type="Gene3D" id="1.10.3470.10">
    <property type="entry name" value="ABC transporter involved in vitamin B12 uptake, BtuC"/>
    <property type="match status" value="1"/>
</dbReference>
<comment type="caution">
    <text evidence="9">The sequence shown here is derived from an EMBL/GenBank/DDBJ whole genome shotgun (WGS) entry which is preliminary data.</text>
</comment>
<evidence type="ECO:0000313" key="10">
    <source>
        <dbReference type="Proteomes" id="UP001519308"/>
    </source>
</evidence>
<comment type="subcellular location">
    <subcellularLocation>
        <location evidence="1">Cell membrane</location>
        <topology evidence="1">Multi-pass membrane protein</topology>
    </subcellularLocation>
</comment>
<feature type="transmembrane region" description="Helical" evidence="8">
    <location>
        <begin position="318"/>
        <end position="335"/>
    </location>
</feature>
<dbReference type="Proteomes" id="UP001519308">
    <property type="component" value="Unassembled WGS sequence"/>
</dbReference>
<evidence type="ECO:0000313" key="9">
    <source>
        <dbReference type="EMBL" id="MBP2022365.1"/>
    </source>
</evidence>